<gene>
    <name evidence="2" type="ORF">CK203_024676</name>
</gene>
<dbReference type="Proteomes" id="UP000288805">
    <property type="component" value="Unassembled WGS sequence"/>
</dbReference>
<dbReference type="EMBL" id="QGNW01000082">
    <property type="protein sequence ID" value="RVX00397.1"/>
    <property type="molecule type" value="Genomic_DNA"/>
</dbReference>
<proteinExistence type="predicted"/>
<comment type="caution">
    <text evidence="2">The sequence shown here is derived from an EMBL/GenBank/DDBJ whole genome shotgun (WGS) entry which is preliminary data.</text>
</comment>
<evidence type="ECO:0000256" key="1">
    <source>
        <dbReference type="SAM" id="MobiDB-lite"/>
    </source>
</evidence>
<evidence type="ECO:0000313" key="3">
    <source>
        <dbReference type="Proteomes" id="UP000288805"/>
    </source>
</evidence>
<organism evidence="2 3">
    <name type="scientific">Vitis vinifera</name>
    <name type="common">Grape</name>
    <dbReference type="NCBI Taxonomy" id="29760"/>
    <lineage>
        <taxon>Eukaryota</taxon>
        <taxon>Viridiplantae</taxon>
        <taxon>Streptophyta</taxon>
        <taxon>Embryophyta</taxon>
        <taxon>Tracheophyta</taxon>
        <taxon>Spermatophyta</taxon>
        <taxon>Magnoliopsida</taxon>
        <taxon>eudicotyledons</taxon>
        <taxon>Gunneridae</taxon>
        <taxon>Pentapetalae</taxon>
        <taxon>rosids</taxon>
        <taxon>Vitales</taxon>
        <taxon>Vitaceae</taxon>
        <taxon>Viteae</taxon>
        <taxon>Vitis</taxon>
    </lineage>
</organism>
<evidence type="ECO:0000313" key="2">
    <source>
        <dbReference type="EMBL" id="RVX00397.1"/>
    </source>
</evidence>
<dbReference type="AlphaFoldDB" id="A0A438IUJ2"/>
<name>A0A438IUJ2_VITVI</name>
<sequence length="63" mass="7457">MGNWKRNQRRNYNYESPRSHHTGPAPRPPPHPGINFYLEFHNLILDLSFNLNGLIAGKMWEKK</sequence>
<protein>
    <submittedName>
        <fullName evidence="2">Uncharacterized protein</fullName>
    </submittedName>
</protein>
<feature type="region of interest" description="Disordered" evidence="1">
    <location>
        <begin position="1"/>
        <end position="31"/>
    </location>
</feature>
<reference evidence="2 3" key="1">
    <citation type="journal article" date="2018" name="PLoS Genet.">
        <title>Population sequencing reveals clonal diversity and ancestral inbreeding in the grapevine cultivar Chardonnay.</title>
        <authorList>
            <person name="Roach M.J."/>
            <person name="Johnson D.L."/>
            <person name="Bohlmann J."/>
            <person name="van Vuuren H.J."/>
            <person name="Jones S.J."/>
            <person name="Pretorius I.S."/>
            <person name="Schmidt S.A."/>
            <person name="Borneman A.R."/>
        </authorList>
    </citation>
    <scope>NUCLEOTIDE SEQUENCE [LARGE SCALE GENOMIC DNA]</scope>
    <source>
        <strain evidence="3">cv. Chardonnay</strain>
        <tissue evidence="2">Leaf</tissue>
    </source>
</reference>
<accession>A0A438IUJ2</accession>